<name>A0A8B6XAQ8_9BURK</name>
<dbReference type="Pfam" id="PF00480">
    <property type="entry name" value="ROK"/>
    <property type="match status" value="1"/>
</dbReference>
<evidence type="ECO:0000256" key="3">
    <source>
        <dbReference type="ARBA" id="ARBA00022833"/>
    </source>
</evidence>
<dbReference type="GO" id="GO:0046872">
    <property type="term" value="F:metal ion binding"/>
    <property type="evidence" value="ECO:0007669"/>
    <property type="project" value="UniProtKB-KW"/>
</dbReference>
<dbReference type="Gene3D" id="3.30.420.40">
    <property type="match status" value="2"/>
</dbReference>
<dbReference type="InterPro" id="IPR000600">
    <property type="entry name" value="ROK"/>
</dbReference>
<evidence type="ECO:0000256" key="4">
    <source>
        <dbReference type="ARBA" id="ARBA00022842"/>
    </source>
</evidence>
<dbReference type="GO" id="GO:0008865">
    <property type="term" value="F:fructokinase activity"/>
    <property type="evidence" value="ECO:0007669"/>
    <property type="project" value="UniProtKB-EC"/>
</dbReference>
<dbReference type="CDD" id="cd24067">
    <property type="entry name" value="ASKHA_NBD_ROK_BsFRK-like"/>
    <property type="match status" value="1"/>
</dbReference>
<keyword evidence="2" id="KW-0479">Metal-binding</keyword>
<comment type="cofactor">
    <cofactor evidence="1">
        <name>Mg(2+)</name>
        <dbReference type="ChEBI" id="CHEBI:18420"/>
    </cofactor>
</comment>
<accession>A0A8B6XAQ8</accession>
<dbReference type="InterPro" id="IPR051804">
    <property type="entry name" value="Carb_Metab_Reg_Kinase/Isom"/>
</dbReference>
<dbReference type="AlphaFoldDB" id="A0A8B6XAQ8"/>
<dbReference type="SUPFAM" id="SSF53067">
    <property type="entry name" value="Actin-like ATPase domain"/>
    <property type="match status" value="2"/>
</dbReference>
<evidence type="ECO:0000256" key="2">
    <source>
        <dbReference type="ARBA" id="ARBA00022723"/>
    </source>
</evidence>
<dbReference type="RefSeq" id="WP_084544831.1">
    <property type="nucleotide sequence ID" value="NZ_AXWS01000007.1"/>
</dbReference>
<keyword evidence="3" id="KW-0862">Zinc</keyword>
<keyword evidence="7" id="KW-1185">Reference proteome</keyword>
<dbReference type="Proteomes" id="UP000675920">
    <property type="component" value="Unplaced"/>
</dbReference>
<keyword evidence="4" id="KW-0460">Magnesium</keyword>
<evidence type="ECO:0000256" key="5">
    <source>
        <dbReference type="ARBA" id="ARBA00038887"/>
    </source>
</evidence>
<proteinExistence type="predicted"/>
<sequence>MPPPLLAALEAGGTKLLCAIGTADDAAAPRFLSRASFPTGDSPALALGAVADWFRAQQAAFGPIAALGIASFGPVDLDPASPGWGRITATPKPGWRDADVAGVLRAALPGIPLGFDTDVNGAALGEQRWGAARGLAEFVYITMGTGIGAGGMAGGRLLHGLVHPEMGHMRLPRLAGDGFAGVCSFHGDCWEGLCSGPAIAARTGRPADELPADHPVWALLADTTALAIGNLVCVLSPRRVILGGSVRKAGGLGEAAFFARVRATLRERLAGYIAHPALADGIGEYMVPPLLGDDAGLAGTLVLAEQALAAARTAVAGLAPVPPLCAPSSLSATP</sequence>
<organism evidence="7 8">
    <name type="scientific">Derxia gummosa DSM 723</name>
    <dbReference type="NCBI Taxonomy" id="1121388"/>
    <lineage>
        <taxon>Bacteria</taxon>
        <taxon>Pseudomonadati</taxon>
        <taxon>Pseudomonadota</taxon>
        <taxon>Betaproteobacteria</taxon>
        <taxon>Burkholderiales</taxon>
        <taxon>Alcaligenaceae</taxon>
        <taxon>Derxia</taxon>
    </lineage>
</organism>
<evidence type="ECO:0000256" key="6">
    <source>
        <dbReference type="ARBA" id="ARBA00048451"/>
    </source>
</evidence>
<evidence type="ECO:0000313" key="8">
    <source>
        <dbReference type="RefSeq" id="WP_084544831.1"/>
    </source>
</evidence>
<evidence type="ECO:0000256" key="1">
    <source>
        <dbReference type="ARBA" id="ARBA00001946"/>
    </source>
</evidence>
<protein>
    <recommendedName>
        <fullName evidence="5">fructokinase</fullName>
        <ecNumber evidence="5">2.7.1.4</ecNumber>
    </recommendedName>
</protein>
<dbReference type="InterPro" id="IPR043129">
    <property type="entry name" value="ATPase_NBD"/>
</dbReference>
<comment type="catalytic activity">
    <reaction evidence="6">
        <text>D-fructose + ATP = D-fructose 6-phosphate + ADP + H(+)</text>
        <dbReference type="Rhea" id="RHEA:16125"/>
        <dbReference type="ChEBI" id="CHEBI:15378"/>
        <dbReference type="ChEBI" id="CHEBI:30616"/>
        <dbReference type="ChEBI" id="CHEBI:37721"/>
        <dbReference type="ChEBI" id="CHEBI:61527"/>
        <dbReference type="ChEBI" id="CHEBI:456216"/>
        <dbReference type="EC" id="2.7.1.4"/>
    </reaction>
</comment>
<evidence type="ECO:0000313" key="7">
    <source>
        <dbReference type="Proteomes" id="UP000675920"/>
    </source>
</evidence>
<dbReference type="EC" id="2.7.1.4" evidence="5"/>
<dbReference type="PANTHER" id="PTHR42742">
    <property type="entry name" value="TRANSCRIPTIONAL REPRESSOR MPRA"/>
    <property type="match status" value="1"/>
</dbReference>
<dbReference type="OrthoDB" id="8595273at2"/>
<reference evidence="8" key="1">
    <citation type="submission" date="2025-08" db="UniProtKB">
        <authorList>
            <consortium name="RefSeq"/>
        </authorList>
    </citation>
    <scope>IDENTIFICATION</scope>
</reference>
<dbReference type="PANTHER" id="PTHR42742:SF3">
    <property type="entry name" value="FRUCTOKINASE"/>
    <property type="match status" value="1"/>
</dbReference>